<name>F0F2W7_9NEIS</name>
<dbReference type="HOGENOM" id="CLU_2990662_0_0_4"/>
<accession>F0F2W7</accession>
<sequence>MTNANMTIQELIPQGLGSRENVVWVQMLSNMGKPLGLPADRDGNESSLHINFVCAAR</sequence>
<organism evidence="1 2">
    <name type="scientific">Kingella denitrificans ATCC 33394</name>
    <dbReference type="NCBI Taxonomy" id="888741"/>
    <lineage>
        <taxon>Bacteria</taxon>
        <taxon>Pseudomonadati</taxon>
        <taxon>Pseudomonadota</taxon>
        <taxon>Betaproteobacteria</taxon>
        <taxon>Neisseriales</taxon>
        <taxon>Neisseriaceae</taxon>
        <taxon>Kingella</taxon>
    </lineage>
</organism>
<dbReference type="Proteomes" id="UP000004088">
    <property type="component" value="Unassembled WGS sequence"/>
</dbReference>
<gene>
    <name evidence="1" type="ORF">HMPREF9098_2452</name>
</gene>
<evidence type="ECO:0000313" key="1">
    <source>
        <dbReference type="EMBL" id="EGC16129.1"/>
    </source>
</evidence>
<evidence type="ECO:0000313" key="2">
    <source>
        <dbReference type="Proteomes" id="UP000004088"/>
    </source>
</evidence>
<keyword evidence="2" id="KW-1185">Reference proteome</keyword>
<protein>
    <submittedName>
        <fullName evidence="1">Uncharacterized protein</fullName>
    </submittedName>
</protein>
<dbReference type="EMBL" id="AEWV01000046">
    <property type="protein sequence ID" value="EGC16129.1"/>
    <property type="molecule type" value="Genomic_DNA"/>
</dbReference>
<comment type="caution">
    <text evidence="1">The sequence shown here is derived from an EMBL/GenBank/DDBJ whole genome shotgun (WGS) entry which is preliminary data.</text>
</comment>
<reference evidence="1 2" key="1">
    <citation type="submission" date="2011-01" db="EMBL/GenBank/DDBJ databases">
        <authorList>
            <person name="Muzny D."/>
            <person name="Qin X."/>
            <person name="Deng J."/>
            <person name="Jiang H."/>
            <person name="Liu Y."/>
            <person name="Qu J."/>
            <person name="Song X.-Z."/>
            <person name="Zhang L."/>
            <person name="Thornton R."/>
            <person name="Coyle M."/>
            <person name="Francisco L."/>
            <person name="Jackson L."/>
            <person name="Javaid M."/>
            <person name="Korchina V."/>
            <person name="Kovar C."/>
            <person name="Mata R."/>
            <person name="Mathew T."/>
            <person name="Ngo R."/>
            <person name="Nguyen L."/>
            <person name="Nguyen N."/>
            <person name="Okwuonu G."/>
            <person name="Ongeri F."/>
            <person name="Pham C."/>
            <person name="Simmons D."/>
            <person name="Wilczek-Boney K."/>
            <person name="Hale W."/>
            <person name="Jakkamsetti A."/>
            <person name="Pham P."/>
            <person name="Ruth R."/>
            <person name="San Lucas F."/>
            <person name="Warren J."/>
            <person name="Zhang J."/>
            <person name="Zhao Z."/>
            <person name="Zhou C."/>
            <person name="Zhu D."/>
            <person name="Lee S."/>
            <person name="Bess C."/>
            <person name="Blankenburg K."/>
            <person name="Forbes L."/>
            <person name="Fu Q."/>
            <person name="Gubbala S."/>
            <person name="Hirani K."/>
            <person name="Jayaseelan J.C."/>
            <person name="Lara F."/>
            <person name="Munidasa M."/>
            <person name="Palculict T."/>
            <person name="Patil S."/>
            <person name="Pu L.-L."/>
            <person name="Saada N."/>
            <person name="Tang L."/>
            <person name="Weissenberger G."/>
            <person name="Zhu Y."/>
            <person name="Hemphill L."/>
            <person name="Shang Y."/>
            <person name="Youmans B."/>
            <person name="Ayvaz T."/>
            <person name="Ross M."/>
            <person name="Santibanez J."/>
            <person name="Aqrawi P."/>
            <person name="Gross S."/>
            <person name="Joshi V."/>
            <person name="Fowler G."/>
            <person name="Nazareth L."/>
            <person name="Reid J."/>
            <person name="Worley K."/>
            <person name="Petrosino J."/>
            <person name="Highlander S."/>
            <person name="Gibbs R."/>
        </authorList>
    </citation>
    <scope>NUCLEOTIDE SEQUENCE [LARGE SCALE GENOMIC DNA]</scope>
    <source>
        <strain evidence="1 2">ATCC 33394</strain>
    </source>
</reference>
<dbReference type="AlphaFoldDB" id="F0F2W7"/>
<proteinExistence type="predicted"/>
<dbReference type="STRING" id="888741.HMPREF9098_2452"/>